<evidence type="ECO:0000256" key="1">
    <source>
        <dbReference type="ARBA" id="ARBA00001974"/>
    </source>
</evidence>
<keyword evidence="7" id="KW-0560">Oxidoreductase</keyword>
<reference evidence="7 8" key="1">
    <citation type="submission" date="2018-11" db="EMBL/GenBank/DDBJ databases">
        <title>The Potential of Streptomyces as Biocontrol Agents against the Tomato grey mould, Botrytis cinerea (Gray mold) Frontiers in Microbiology.</title>
        <authorList>
            <person name="Li D."/>
        </authorList>
    </citation>
    <scope>NUCLEOTIDE SEQUENCE [LARGE SCALE GENOMIC DNA]</scope>
    <source>
        <strain evidence="7 8">NEAU-LD23</strain>
    </source>
</reference>
<feature type="domain" description="FAD-binding" evidence="6">
    <location>
        <begin position="11"/>
        <end position="359"/>
    </location>
</feature>
<dbReference type="Pfam" id="PF01494">
    <property type="entry name" value="FAD_binding_3"/>
    <property type="match status" value="1"/>
</dbReference>
<dbReference type="SUPFAM" id="SSF52833">
    <property type="entry name" value="Thioredoxin-like"/>
    <property type="match status" value="1"/>
</dbReference>
<gene>
    <name evidence="7" type="ORF">EEJ42_48985</name>
</gene>
<accession>A0A3M8SC45</accession>
<keyword evidence="8" id="KW-1185">Reference proteome</keyword>
<evidence type="ECO:0000256" key="3">
    <source>
        <dbReference type="ARBA" id="ARBA00022630"/>
    </source>
</evidence>
<dbReference type="EMBL" id="RIBZ01000881">
    <property type="protein sequence ID" value="RNF78235.1"/>
    <property type="molecule type" value="Genomic_DNA"/>
</dbReference>
<comment type="caution">
    <text evidence="7">The sequence shown here is derived from an EMBL/GenBank/DDBJ whole genome shotgun (WGS) entry which is preliminary data.</text>
</comment>
<evidence type="ECO:0000313" key="7">
    <source>
        <dbReference type="EMBL" id="RNF78235.1"/>
    </source>
</evidence>
<proteinExistence type="inferred from homology"/>
<comment type="similarity">
    <text evidence="2">Belongs to the PheA/TfdB FAD monooxygenase family.</text>
</comment>
<name>A0A3M8SC45_9ACTN</name>
<dbReference type="NCBIfam" id="NF004832">
    <property type="entry name" value="PRK06184.1"/>
    <property type="match status" value="1"/>
</dbReference>
<dbReference type="GO" id="GO:0016709">
    <property type="term" value="F:oxidoreductase activity, acting on paired donors, with incorporation or reduction of molecular oxygen, NAD(P)H as one donor, and incorporation of one atom of oxygen"/>
    <property type="evidence" value="ECO:0007669"/>
    <property type="project" value="UniProtKB-ARBA"/>
</dbReference>
<dbReference type="Proteomes" id="UP000275401">
    <property type="component" value="Unassembled WGS sequence"/>
</dbReference>
<keyword evidence="3" id="KW-0285">Flavoprotein</keyword>
<dbReference type="PRINTS" id="PR00420">
    <property type="entry name" value="RNGMNOXGNASE"/>
</dbReference>
<dbReference type="InterPro" id="IPR002938">
    <property type="entry name" value="FAD-bd"/>
</dbReference>
<dbReference type="Gene3D" id="3.40.30.120">
    <property type="match status" value="1"/>
</dbReference>
<evidence type="ECO:0000259" key="6">
    <source>
        <dbReference type="Pfam" id="PF01494"/>
    </source>
</evidence>
<dbReference type="PROSITE" id="PS51257">
    <property type="entry name" value="PROKAR_LIPOPROTEIN"/>
    <property type="match status" value="1"/>
</dbReference>
<evidence type="ECO:0000256" key="2">
    <source>
        <dbReference type="ARBA" id="ARBA00007801"/>
    </source>
</evidence>
<protein>
    <submittedName>
        <fullName evidence="7">Pentachlorophenol monooxygenase</fullName>
    </submittedName>
</protein>
<dbReference type="PANTHER" id="PTHR43004:SF19">
    <property type="entry name" value="BINDING MONOOXYGENASE, PUTATIVE (JCVI)-RELATED"/>
    <property type="match status" value="1"/>
</dbReference>
<feature type="region of interest" description="Disordered" evidence="5">
    <location>
        <begin position="367"/>
        <end position="392"/>
    </location>
</feature>
<evidence type="ECO:0000256" key="4">
    <source>
        <dbReference type="ARBA" id="ARBA00022827"/>
    </source>
</evidence>
<dbReference type="Gene3D" id="3.30.70.2450">
    <property type="match status" value="1"/>
</dbReference>
<dbReference type="GO" id="GO:0071949">
    <property type="term" value="F:FAD binding"/>
    <property type="evidence" value="ECO:0007669"/>
    <property type="project" value="InterPro"/>
</dbReference>
<evidence type="ECO:0000313" key="8">
    <source>
        <dbReference type="Proteomes" id="UP000275401"/>
    </source>
</evidence>
<keyword evidence="7" id="KW-0503">Monooxygenase</keyword>
<dbReference type="InterPro" id="IPR036188">
    <property type="entry name" value="FAD/NAD-bd_sf"/>
</dbReference>
<keyword evidence="4" id="KW-0274">FAD</keyword>
<dbReference type="Gene3D" id="3.50.50.60">
    <property type="entry name" value="FAD/NAD(P)-binding domain"/>
    <property type="match status" value="1"/>
</dbReference>
<evidence type="ECO:0000256" key="5">
    <source>
        <dbReference type="SAM" id="MobiDB-lite"/>
    </source>
</evidence>
<dbReference type="AlphaFoldDB" id="A0A3M8SC45"/>
<dbReference type="PANTHER" id="PTHR43004">
    <property type="entry name" value="TRK SYSTEM POTASSIUM UPTAKE PROTEIN"/>
    <property type="match status" value="1"/>
</dbReference>
<organism evidence="7 8">
    <name type="scientific">Streptomyces botrytidirepellens</name>
    <dbReference type="NCBI Taxonomy" id="2486417"/>
    <lineage>
        <taxon>Bacteria</taxon>
        <taxon>Bacillati</taxon>
        <taxon>Actinomycetota</taxon>
        <taxon>Actinomycetes</taxon>
        <taxon>Kitasatosporales</taxon>
        <taxon>Streptomycetaceae</taxon>
        <taxon>Streptomyces</taxon>
    </lineage>
</organism>
<dbReference type="Pfam" id="PF21274">
    <property type="entry name" value="Rng_hyd_C"/>
    <property type="match status" value="1"/>
</dbReference>
<comment type="cofactor">
    <cofactor evidence="1">
        <name>FAD</name>
        <dbReference type="ChEBI" id="CHEBI:57692"/>
    </cofactor>
</comment>
<sequence length="526" mass="57382">MRREALTDTFDTDVLIAGAGPTGLTLACDLARRGVGCRIVERGGRGFPGTRGAGIQPRTREIFEDLGVLDAVHAVGGTYPLIMRWDGETQLGTFDIMERHAPTPDRPYGETWMLPQWRTVEILTTRLEQLGAQVEFSSELTTLTQDTDAVTATVRRPGGGEDLIRARYLVAADGGRSAVRKSLDVGFDGAMLDSPPMLIGDAMIDGLSRDHWNVWPTAPGGMVSLSPVKGAESFYFLVHFATPGAQPDADRDARPDTLQHLLRRRTKHDLTIREVRWSSVLSPRAAMADRFRLSRVFLAGDAAHTHSPTGGQGLNTSVQDAYNLGWKLGAVLRHGAPPTLLDSYDGERRKVAADVLERTTRILGEDRKDTDTGFSRRGSDTHQLDLGYRDSPLTEERREALADDALHAGDRAPDAPCADREGSPVRLFDVFRGPHFTVLTFGDSPVPQLPEEAEGTVHAYRVRDATADPRTADLIDSAGHAQRAYADTGLFLVRPDGYTALATHDPAEVTAYLSWQYADASTAPGH</sequence>
<dbReference type="SUPFAM" id="SSF51905">
    <property type="entry name" value="FAD/NAD(P)-binding domain"/>
    <property type="match status" value="1"/>
</dbReference>
<dbReference type="InterPro" id="IPR036249">
    <property type="entry name" value="Thioredoxin-like_sf"/>
</dbReference>
<dbReference type="InterPro" id="IPR050641">
    <property type="entry name" value="RIFMO-like"/>
</dbReference>